<dbReference type="STRING" id="1903952.BIT28_15610"/>
<dbReference type="PANTHER" id="PTHR37299:SF1">
    <property type="entry name" value="STAGE 0 SPORULATION PROTEIN A HOMOLOG"/>
    <property type="match status" value="1"/>
</dbReference>
<accession>A0A1Q9GZA6</accession>
<dbReference type="PROSITE" id="PS50110">
    <property type="entry name" value="RESPONSE_REGULATORY"/>
    <property type="match status" value="1"/>
</dbReference>
<dbReference type="GO" id="GO:0003677">
    <property type="term" value="F:DNA binding"/>
    <property type="evidence" value="ECO:0007669"/>
    <property type="project" value="UniProtKB-KW"/>
</dbReference>
<dbReference type="SMART" id="SM00850">
    <property type="entry name" value="LytTR"/>
    <property type="match status" value="1"/>
</dbReference>
<comment type="caution">
    <text evidence="5">The sequence shown here is derived from an EMBL/GenBank/DDBJ whole genome shotgun (WGS) entry which is preliminary data.</text>
</comment>
<name>A0A1Q9GZA6_9GAMM</name>
<dbReference type="InterPro" id="IPR011006">
    <property type="entry name" value="CheY-like_superfamily"/>
</dbReference>
<dbReference type="Proteomes" id="UP000186905">
    <property type="component" value="Unassembled WGS sequence"/>
</dbReference>
<evidence type="ECO:0000259" key="3">
    <source>
        <dbReference type="PROSITE" id="PS50110"/>
    </source>
</evidence>
<dbReference type="CDD" id="cd17532">
    <property type="entry name" value="REC_LytTR_AlgR-like"/>
    <property type="match status" value="1"/>
</dbReference>
<evidence type="ECO:0000313" key="6">
    <source>
        <dbReference type="Proteomes" id="UP000186905"/>
    </source>
</evidence>
<sequence length="264" mass="30239">MVDLKTITAVIADDEPLLRHHLNRSLSDAFPQLDIVASEADGKSALESIKQKRPDVVFLDIRMPGLDGISVAKALNGIDPIPLIIFITAYDEYAIQAFDEHAFDYLLKPITEKRLLKTCERIRSYLFSVRTEQRRTDPNSVEAIERLVARIQSPANSYLRWIKASKGDDICLVPVDDVNYLKAEDKYVSVYTRYGEYLIRTPLKELIKQLDPDLFWQIHRATIVRVDAIDRVKRDFTGKMYVHLSSDNVKLAVSRNAQGLFKQM</sequence>
<organism evidence="5 6">
    <name type="scientific">Photobacterium proteolyticum</name>
    <dbReference type="NCBI Taxonomy" id="1903952"/>
    <lineage>
        <taxon>Bacteria</taxon>
        <taxon>Pseudomonadati</taxon>
        <taxon>Pseudomonadota</taxon>
        <taxon>Gammaproteobacteria</taxon>
        <taxon>Vibrionales</taxon>
        <taxon>Vibrionaceae</taxon>
        <taxon>Photobacterium</taxon>
    </lineage>
</organism>
<dbReference type="EMBL" id="MJIL01000046">
    <property type="protein sequence ID" value="OLQ80502.1"/>
    <property type="molecule type" value="Genomic_DNA"/>
</dbReference>
<dbReference type="AlphaFoldDB" id="A0A1Q9GZA6"/>
<dbReference type="SMART" id="SM00448">
    <property type="entry name" value="REC"/>
    <property type="match status" value="1"/>
</dbReference>
<dbReference type="Gene3D" id="3.40.50.2300">
    <property type="match status" value="1"/>
</dbReference>
<feature type="domain" description="Response regulatory" evidence="3">
    <location>
        <begin position="8"/>
        <end position="123"/>
    </location>
</feature>
<evidence type="ECO:0000259" key="4">
    <source>
        <dbReference type="PROSITE" id="PS50930"/>
    </source>
</evidence>
<proteinExistence type="predicted"/>
<dbReference type="GO" id="GO:0000156">
    <property type="term" value="F:phosphorelay response regulator activity"/>
    <property type="evidence" value="ECO:0007669"/>
    <property type="project" value="InterPro"/>
</dbReference>
<dbReference type="Pfam" id="PF04397">
    <property type="entry name" value="LytTR"/>
    <property type="match status" value="1"/>
</dbReference>
<gene>
    <name evidence="5" type="ORF">BIT28_15610</name>
</gene>
<keyword evidence="5" id="KW-0238">DNA-binding</keyword>
<dbReference type="InterPro" id="IPR046947">
    <property type="entry name" value="LytR-like"/>
</dbReference>
<dbReference type="Pfam" id="PF00072">
    <property type="entry name" value="Response_reg"/>
    <property type="match status" value="1"/>
</dbReference>
<dbReference type="Gene3D" id="2.40.50.1020">
    <property type="entry name" value="LytTr DNA-binding domain"/>
    <property type="match status" value="1"/>
</dbReference>
<keyword evidence="6" id="KW-1185">Reference proteome</keyword>
<keyword evidence="2" id="KW-0597">Phosphoprotein</keyword>
<dbReference type="InterPro" id="IPR001789">
    <property type="entry name" value="Sig_transdc_resp-reg_receiver"/>
</dbReference>
<dbReference type="InterPro" id="IPR007492">
    <property type="entry name" value="LytTR_DNA-bd_dom"/>
</dbReference>
<evidence type="ECO:0000313" key="5">
    <source>
        <dbReference type="EMBL" id="OLQ80502.1"/>
    </source>
</evidence>
<keyword evidence="1" id="KW-0902">Two-component regulatory system</keyword>
<dbReference type="PROSITE" id="PS50930">
    <property type="entry name" value="HTH_LYTTR"/>
    <property type="match status" value="1"/>
</dbReference>
<feature type="domain" description="HTH LytTR-type" evidence="4">
    <location>
        <begin position="162"/>
        <end position="264"/>
    </location>
</feature>
<dbReference type="RefSeq" id="WP_075762221.1">
    <property type="nucleotide sequence ID" value="NZ_MJIL01000046.1"/>
</dbReference>
<reference evidence="5 6" key="1">
    <citation type="submission" date="2016-09" db="EMBL/GenBank/DDBJ databases">
        <title>Photobacterium proteolyticum sp. nov. a protease producing bacterium isolated from ocean sediments of Laizhou Bay.</title>
        <authorList>
            <person name="Li Y."/>
        </authorList>
    </citation>
    <scope>NUCLEOTIDE SEQUENCE [LARGE SCALE GENOMIC DNA]</scope>
    <source>
        <strain evidence="5 6">13-12</strain>
    </source>
</reference>
<evidence type="ECO:0000256" key="2">
    <source>
        <dbReference type="PROSITE-ProRule" id="PRU00169"/>
    </source>
</evidence>
<dbReference type="PANTHER" id="PTHR37299">
    <property type="entry name" value="TRANSCRIPTIONAL REGULATOR-RELATED"/>
    <property type="match status" value="1"/>
</dbReference>
<protein>
    <submittedName>
        <fullName evidence="5">DNA-binding response regulator</fullName>
    </submittedName>
</protein>
<evidence type="ECO:0000256" key="1">
    <source>
        <dbReference type="ARBA" id="ARBA00023012"/>
    </source>
</evidence>
<dbReference type="SUPFAM" id="SSF52172">
    <property type="entry name" value="CheY-like"/>
    <property type="match status" value="1"/>
</dbReference>
<feature type="modified residue" description="4-aspartylphosphate" evidence="2">
    <location>
        <position position="60"/>
    </location>
</feature>